<feature type="transmembrane region" description="Helical" evidence="2">
    <location>
        <begin position="449"/>
        <end position="470"/>
    </location>
</feature>
<dbReference type="RefSeq" id="WP_187816567.1">
    <property type="nucleotide sequence ID" value="NZ_JACTVJ010000013.1"/>
</dbReference>
<feature type="compositionally biased region" description="Low complexity" evidence="1">
    <location>
        <begin position="208"/>
        <end position="269"/>
    </location>
</feature>
<comment type="caution">
    <text evidence="4">The sequence shown here is derived from an EMBL/GenBank/DDBJ whole genome shotgun (WGS) entry which is preliminary data.</text>
</comment>
<dbReference type="Proteomes" id="UP000642284">
    <property type="component" value="Unassembled WGS sequence"/>
</dbReference>
<feature type="transmembrane region" description="Helical" evidence="2">
    <location>
        <begin position="135"/>
        <end position="155"/>
    </location>
</feature>
<dbReference type="PANTHER" id="PTHR42826">
    <property type="entry name" value="DICARBOXYLATE TRANSPORTER 2.1, CHLOROPLASTIC"/>
    <property type="match status" value="1"/>
</dbReference>
<feature type="domain" description="Dicarboxylate carrier MatC N-terminal" evidence="3">
    <location>
        <begin position="1"/>
        <end position="149"/>
    </location>
</feature>
<evidence type="ECO:0000313" key="5">
    <source>
        <dbReference type="Proteomes" id="UP000642284"/>
    </source>
</evidence>
<reference evidence="4 5" key="1">
    <citation type="submission" date="2020-08" db="EMBL/GenBank/DDBJ databases">
        <title>Genemic of Streptomyces polyaspartic.</title>
        <authorList>
            <person name="Liu W."/>
        </authorList>
    </citation>
    <scope>NUCLEOTIDE SEQUENCE [LARGE SCALE GENOMIC DNA]</scope>
    <source>
        <strain evidence="4 5">TRM66268-LWL</strain>
    </source>
</reference>
<keyword evidence="2" id="KW-0812">Transmembrane</keyword>
<evidence type="ECO:0000259" key="3">
    <source>
        <dbReference type="Pfam" id="PF07158"/>
    </source>
</evidence>
<feature type="transmembrane region" description="Helical" evidence="2">
    <location>
        <begin position="366"/>
        <end position="393"/>
    </location>
</feature>
<evidence type="ECO:0000313" key="4">
    <source>
        <dbReference type="EMBL" id="MBC9716101.1"/>
    </source>
</evidence>
<dbReference type="Pfam" id="PF07158">
    <property type="entry name" value="MatC_N"/>
    <property type="match status" value="1"/>
</dbReference>
<feature type="transmembrane region" description="Helical" evidence="2">
    <location>
        <begin position="47"/>
        <end position="70"/>
    </location>
</feature>
<proteinExistence type="predicted"/>
<dbReference type="InterPro" id="IPR009827">
    <property type="entry name" value="MatC_N"/>
</dbReference>
<feature type="transmembrane region" description="Helical" evidence="2">
    <location>
        <begin position="82"/>
        <end position="101"/>
    </location>
</feature>
<feature type="transmembrane region" description="Helical" evidence="2">
    <location>
        <begin position="405"/>
        <end position="437"/>
    </location>
</feature>
<evidence type="ECO:0000256" key="2">
    <source>
        <dbReference type="SAM" id="Phobius"/>
    </source>
</evidence>
<keyword evidence="2" id="KW-0472">Membrane</keyword>
<feature type="transmembrane region" description="Helical" evidence="2">
    <location>
        <begin position="328"/>
        <end position="345"/>
    </location>
</feature>
<accession>A0ABR7SKV1</accession>
<keyword evidence="5" id="KW-1185">Reference proteome</keyword>
<feature type="transmembrane region" description="Helical" evidence="2">
    <location>
        <begin position="288"/>
        <end position="316"/>
    </location>
</feature>
<dbReference type="EMBL" id="JACTVJ010000013">
    <property type="protein sequence ID" value="MBC9716101.1"/>
    <property type="molecule type" value="Genomic_DNA"/>
</dbReference>
<gene>
    <name evidence="4" type="ORF">H9Y04_26520</name>
</gene>
<feature type="region of interest" description="Disordered" evidence="1">
    <location>
        <begin position="205"/>
        <end position="275"/>
    </location>
</feature>
<name>A0ABR7SKV1_9ACTN</name>
<feature type="transmembrane region" description="Helical" evidence="2">
    <location>
        <begin position="175"/>
        <end position="195"/>
    </location>
</feature>
<keyword evidence="2" id="KW-1133">Transmembrane helix</keyword>
<feature type="transmembrane region" description="Helical" evidence="2">
    <location>
        <begin position="107"/>
        <end position="128"/>
    </location>
</feature>
<dbReference type="InterPro" id="IPR030676">
    <property type="entry name" value="CitT-rel"/>
</dbReference>
<organism evidence="4 5">
    <name type="scientific">Streptomyces polyasparticus</name>
    <dbReference type="NCBI Taxonomy" id="2767826"/>
    <lineage>
        <taxon>Bacteria</taxon>
        <taxon>Bacillati</taxon>
        <taxon>Actinomycetota</taxon>
        <taxon>Actinomycetes</taxon>
        <taxon>Kitasatosporales</taxon>
        <taxon>Streptomycetaceae</taxon>
        <taxon>Streptomyces</taxon>
    </lineage>
</organism>
<sequence length="474" mass="47888">MSAELISILVLVVVFVIATTRSINMGALAFAAAFGVGELVADLDADGIFAGFPGDLFVVLVGVTYLFAIARANGTTDWLVHASIRLVGGRIALIPWVMFVITGALTAIGAVSPAAVAIVAPIALSFAARYGISPLLMGAMVVHGAQGGGFSPISIYGSIVNGIVERENLPGNEVALFFASLVANLIIASVVFVLFGGLKLPRTRADEPTAAGTTGSPGTTASPGPADSPGTTGTSNTSATTGTSSTSAATDTTGNTRTTRTTRTTGTATKPTEAPLLTPPRIATLASLVVLVVAVLGFDLDAGLTAITLAVLLSTAWPDTSRKAVGEIAWPTVLLICGVITYVGVLEEMGTIKWAGEGVGDIGVPLLAALLLCYVGAIVSAFASSVGIMGALIPLAVPFLAQGEIGAVGMIAALAVSATVVDVSPFSTNGALVLAAAPDVDRERFFRQLMIYGGIIVAVVPAVVWLLLVVPGFG</sequence>
<evidence type="ECO:0000256" key="1">
    <source>
        <dbReference type="SAM" id="MobiDB-lite"/>
    </source>
</evidence>
<protein>
    <submittedName>
        <fullName evidence="4">SLC13 family permease</fullName>
    </submittedName>
</protein>